<proteinExistence type="inferred from homology"/>
<protein>
    <submittedName>
        <fullName evidence="19">Nuclear pore membrane glycoprotein 210-like</fullName>
    </submittedName>
</protein>
<accession>A0A5N5G9S6</accession>
<evidence type="ECO:0000313" key="19">
    <source>
        <dbReference type="EMBL" id="KAB2610182.1"/>
    </source>
</evidence>
<reference evidence="20" key="2">
    <citation type="submission" date="2019-10" db="EMBL/GenBank/DDBJ databases">
        <title>A de novo genome assembly of a pear dwarfing rootstock.</title>
        <authorList>
            <person name="Wang F."/>
            <person name="Wang J."/>
            <person name="Li S."/>
            <person name="Zhang Y."/>
            <person name="Fang M."/>
            <person name="Ma L."/>
            <person name="Zhao Y."/>
            <person name="Jiang S."/>
        </authorList>
    </citation>
    <scope>NUCLEOTIDE SEQUENCE [LARGE SCALE GENOMIC DNA]</scope>
</reference>
<evidence type="ECO:0000256" key="12">
    <source>
        <dbReference type="ARBA" id="ARBA00023242"/>
    </source>
</evidence>
<dbReference type="PANTHER" id="PTHR23019">
    <property type="entry name" value="NUCLEAR PORE MEMBRANE GLYCOPROTEIN GP210-RELATED"/>
    <property type="match status" value="1"/>
</dbReference>
<feature type="transmembrane region" description="Helical" evidence="15">
    <location>
        <begin position="163"/>
        <end position="189"/>
    </location>
</feature>
<dbReference type="PROSITE" id="PS50893">
    <property type="entry name" value="ABC_TRANSPORTER_2"/>
    <property type="match status" value="1"/>
</dbReference>
<dbReference type="SUPFAM" id="SSF52540">
    <property type="entry name" value="P-loop containing nucleoside triphosphate hydrolases"/>
    <property type="match status" value="1"/>
</dbReference>
<dbReference type="InterPro" id="IPR017871">
    <property type="entry name" value="ABC_transporter-like_CS"/>
</dbReference>
<dbReference type="GO" id="GO:0005737">
    <property type="term" value="C:cytoplasm"/>
    <property type="evidence" value="ECO:0007669"/>
    <property type="project" value="UniProtKB-ARBA"/>
</dbReference>
<dbReference type="InterPro" id="IPR055099">
    <property type="entry name" value="Ig_NUP210_7th"/>
</dbReference>
<dbReference type="PROSITE" id="PS50102">
    <property type="entry name" value="RRM"/>
    <property type="match status" value="2"/>
</dbReference>
<evidence type="ECO:0000256" key="11">
    <source>
        <dbReference type="ARBA" id="ARBA00023180"/>
    </source>
</evidence>
<name>A0A5N5G9S6_9ROSA</name>
<dbReference type="Pfam" id="PF22962">
    <property type="entry name" value="Ig_NUP210_7th"/>
    <property type="match status" value="1"/>
</dbReference>
<dbReference type="InterPro" id="IPR012677">
    <property type="entry name" value="Nucleotide-bd_a/b_plait_sf"/>
</dbReference>
<dbReference type="InterPro" id="IPR035979">
    <property type="entry name" value="RBD_domain_sf"/>
</dbReference>
<dbReference type="Pfam" id="PF00664">
    <property type="entry name" value="ABC_membrane"/>
    <property type="match status" value="1"/>
</dbReference>
<gene>
    <name evidence="19" type="ORF">D8674_018214</name>
</gene>
<dbReference type="OrthoDB" id="361283at2759"/>
<sequence>MQFPWTCSRQNLCTLSRPYLHNGKLFLISSLNKKQIPISSLGNLSQARRFSVPKSEFGVSEAVEKWVGTCGSAFPGGSCSWWSLSEHEEERSSTAAEPVTLLHALCRMWDLVETRSSRWVIFIAFSSLIIAALSEISMPSILTESIFAAQSGDAVVFYRNSKLLAFLCITSGICSGLRSGCFGIANIILVKRLRETLYSVLLSQDISFFDREAVGDLTSRLGADCQRLSLVIANDIHLILRNVLQGTGALINLLVLSWPLALSALFICCFLSLIFLRYGRYQKKAAKLVQDFTAGANEASQETLSLMRTVRVYGTERKEFEQWLDKVAFINIRESVAYGLWSVSFRTLYRATQVIAVVLGGISIMSGRVSAEQLTKYVLYCEWLIFATWRVTDNVSSLMQSVGASEKVLQLMDLLPSDQVLSKAVKLQRVTGHIQFVNVSFRYPARAKVPVLENINLSIQAHEVVAIVGPSGSGKSTLVNLLLRLYEPIAGQIYIDDFPLRELDIRWLRGKIGFVPQEPHLFRMSIKSNIMYGCSREIEDEDIELAAKQAYAHEFISSLPDGYETIVDDGLLSGGQKQRIAIARAILRDPAILILDEATSALDSETEHYGILHAMRNDIKAKRTVVVIAHRWESTQSSSRWMDYMQTWLKLEQTPWLDSSIRYSKLLSWDHHDVLSVLPEYNSTSHCSTSALLRSIAPFSGRKETAVYAADVNTGVVIRCKVFIDKLSRIQIFHNSVKLDLDGLATLRVRAFDSEENVFSSLVGLQFMWQLETNELPHHLAHVPLKDSPLSDCGGLCGDLDIQISLEDNGVFSDLYVVKGIEIGHEIVSVNLLEPRFQHMTDRIALTVAEAMSLDPPSPVFVLVGAAVQYSLKIIRGNKAQVVTLPSPHHRWSVSNSSVARVDSMMGLANAFSLGITNTIVEDTRVAGHIQVSSLNVVLPDSLSLYMVPLSTSGDLVEGIEAIPSMTRWYGVSGRQYLIQMKVFSQGPDAQEIYLTESDDLKLSSDQSDYWRLSPVSNNIAIKHGWQNSIILKATSQGQGKLAASLTYFSALNEKKEVLKVMQEVVVCDQVQFTLDKSGASPTILLPWAPSVYQEVELKATGGCAKASSDYKWFSSNMRIVSVSASGVVQAKKPGKATIKVLSIFDSFNYDEVAIEVSVPASMVMLRNFPVETVVGTHLQAAVTMKASNGAYFYRCDAFSSFIKWKAGSESFIIVNATVEAPTLDILGNAEFYASSSGPACSRAYLYASASGRATLHATLSKEYHNLDSSFSGPVVLKASSLIAAYSPLSIRQAGDGNHFGGYFFDLAQTETDRQLVNLDKIYLVPGTHLDVMLLGGPEKWNNGIDFVETMDILNEGHGHIDNGASVQWLSDSYKSLYRVSCQMLGTYKIVFKRGNLVGDGHPLPAVAEVLLYLTCNIPTSIVLLADEHVNEREVIRTAIQADRSSGKIRVTPVTVANGRTIRLAAVGISNSGEAFANSSSLSLRWELINCGEMASWDDADDLERSEHSWERLLSLKNESGLCIVRATVIGFRDNMGAHKSVPLLEDSDNVLTDAIRLQLVSTLIVSPEFNLVYFNPNAKLNLSITGGSCFLEATVNNSRVLEVVQPPTGLQCSQLILSPKAMGTALVTVYDIGLAPPLAASAVVQVVDIDWIKIVSPEEISLMEGNSQTIDLMAGISDGRTFDAYQFAYMNIHVHVEDHIIEVLDINDISSPGGGFVNIPKFKILATHLGITTFFVSAVQQSGHEILSQPIMVEVYAPPVIYPREIFLVPGASYVLTVKGGPTFGVYVEYTSLDDEIVTMHRSFGRLSALSPGNTTIRATFFRNGDIVICEAYGSVKVGVPSSVTLNAQSDLLGVGHEMPIYPLFSEGDLFSVYELCQNYRWTIEDEKVLSFYLEHFTGEKYCSQLERSEKIQFPSHISEEELGFIKVISGRFAGRTNVAVSFSCEFISSGSKSWRRVYNASLSISVVPDLPLALGVPITWVLPPHYTTTSILPSSSELHGQRDSQSHKGIIIYSLLKNLPEKNEGVQKDAISIDGDRIKTSESNNLACIQAKDRMTGRIEIAACIKVAEVSQIRITNKELPFHGINLAVGAEISLPVVYLDVIGNPFYEAHGAVLFDVATNSPDVVSINNSSNTHVGGGNIHLKAMRHGRALVRISIHRMPQKSDYILISVGAHIHPQNPVLRTGSHLNFSIEGLNDEISGRWGTTNGSVISVSPLSGVAEVVGEGTTQVYFEASSLKLRTTVIVPTEDIISVDAPTETLTNVPFPTKGYNFYVKISTDNKFKALGNTKELQYDCRVDPPFVGYAKPWLDLDTGSSYCRFFPYPPEHLVRLVPKSKDMKSDISVSINASLREADHVSGSASALFVGGFSILEMGKDSMQLKLTPDSNKTTITILGNTDVEIYWHERDSLLITPIHKEGSGIGGHAKYEVRMLGSKRFKDTIFITLPANGQSVEIDVNGDPGDKTASETTINHTLWATVLGCLALSGLTVAFTICYSANRLDRSQTSINAPATPSTAGPATPERTSSPAAGSEQSPRTPQRFIDYLRGLRSSAANPSSYFLFFVYFLGLKLLLLRSLYFLLSESDTPMDFRTNDPNLDGEAQDNNQPDHRHETAEDDDYSRSQPQTGDGASPGKIFIGGLARETTTAQFIKYFGAYGEIIDSVIMKDRKTGQPRGFGFVTYADPSVVDRVIEETHVINGKQVEIKRTIPRGAMGSKDFKTKKIFVGGIPTTVNEEEFSDFFSQYGEVKEHQIMRDHSTGRSRGFGFVTFDTDQAVDELLDKGNKLDFAGAQVEIKKAEPKKPNQPAPPSKRYNDSRPAYGGGYGESYGGYGSGSYGGAGAYRSAAAYGGRGSAYGGYGGSEFGGYGVYGGGGGGGIGAYRGESSMGYSGRYGGAYSRGYDIGGGYGGAGESYGGYGGAGGAAGGGGYGSGYDAAGFGGGYGGGSGASFYGSRGGGYGGAGSGRYHPYGSSFLYRDCEIKGTWQLTLTVCTLVQMFAFPHWFLFLVTALRDCHELFSSLVQVSCRKREKNRDNYDPYKVIEITPPPKNLGVRCFPSNLHCGDSVTIEGQTYTISAVTHRYQLRKGKYEPSEKRLDVLSTARYILNLYLDNLLEQS</sequence>
<dbReference type="Pfam" id="PF02368">
    <property type="entry name" value="Big_2"/>
    <property type="match status" value="1"/>
</dbReference>
<dbReference type="SUPFAM" id="SSF49373">
    <property type="entry name" value="Invasin/intimin cell-adhesion fragments"/>
    <property type="match status" value="1"/>
</dbReference>
<evidence type="ECO:0000256" key="4">
    <source>
        <dbReference type="ARBA" id="ARBA00022448"/>
    </source>
</evidence>
<dbReference type="InterPro" id="IPR055098">
    <property type="entry name" value="Ig_NUP210_3rd"/>
</dbReference>
<evidence type="ECO:0000256" key="3">
    <source>
        <dbReference type="ARBA" id="ARBA00007313"/>
    </source>
</evidence>
<dbReference type="SMART" id="SM00382">
    <property type="entry name" value="AAA"/>
    <property type="match status" value="1"/>
</dbReference>
<dbReference type="SUPFAM" id="SSF54928">
    <property type="entry name" value="RNA-binding domain, RBD"/>
    <property type="match status" value="2"/>
</dbReference>
<feature type="region of interest" description="Disordered" evidence="14">
    <location>
        <begin position="2508"/>
        <end position="2539"/>
    </location>
</feature>
<feature type="domain" description="RRM" evidence="16">
    <location>
        <begin position="2722"/>
        <end position="2800"/>
    </location>
</feature>
<keyword evidence="20" id="KW-1185">Reference proteome</keyword>
<dbReference type="Pfam" id="PF22963">
    <property type="entry name" value="Ig_NUP210_3rd"/>
    <property type="match status" value="1"/>
</dbReference>
<dbReference type="GO" id="GO:0003723">
    <property type="term" value="F:RNA binding"/>
    <property type="evidence" value="ECO:0007669"/>
    <property type="project" value="UniProtKB-UniRule"/>
</dbReference>
<feature type="transmembrane region" description="Helical" evidence="15">
    <location>
        <begin position="2476"/>
        <end position="2497"/>
    </location>
</feature>
<dbReference type="GO" id="GO:0140359">
    <property type="term" value="F:ABC-type transporter activity"/>
    <property type="evidence" value="ECO:0007669"/>
    <property type="project" value="InterPro"/>
</dbReference>
<evidence type="ECO:0000256" key="5">
    <source>
        <dbReference type="ARBA" id="ARBA00022692"/>
    </source>
</evidence>
<dbReference type="Pfam" id="PF00076">
    <property type="entry name" value="RRM_1"/>
    <property type="match status" value="2"/>
</dbReference>
<keyword evidence="11" id="KW-0325">Glycoprotein</keyword>
<dbReference type="InterPro" id="IPR055096">
    <property type="entry name" value="Ig_NUP210_1st"/>
</dbReference>
<dbReference type="Gene3D" id="1.20.1560.10">
    <property type="entry name" value="ABC transporter type 1, transmembrane domain"/>
    <property type="match status" value="1"/>
</dbReference>
<evidence type="ECO:0000256" key="9">
    <source>
        <dbReference type="ARBA" id="ARBA00022989"/>
    </source>
</evidence>
<evidence type="ECO:0000256" key="2">
    <source>
        <dbReference type="ARBA" id="ARBA00004590"/>
    </source>
</evidence>
<keyword evidence="6" id="KW-0732">Signal</keyword>
<feature type="domain" description="ABC transporter" evidence="17">
    <location>
        <begin position="434"/>
        <end position="675"/>
    </location>
</feature>
<keyword evidence="13" id="KW-0694">RNA-binding</keyword>
<keyword evidence="10 15" id="KW-0472">Membrane</keyword>
<evidence type="ECO:0000256" key="13">
    <source>
        <dbReference type="PROSITE-ProRule" id="PRU00176"/>
    </source>
</evidence>
<dbReference type="Pfam" id="PF24425">
    <property type="entry name" value="Ig_GP210_15th"/>
    <property type="match status" value="1"/>
</dbReference>
<keyword evidence="8" id="KW-0067">ATP-binding</keyword>
<feature type="region of interest" description="Disordered" evidence="14">
    <location>
        <begin position="2592"/>
        <end position="2635"/>
    </location>
</feature>
<evidence type="ECO:0000256" key="15">
    <source>
        <dbReference type="SAM" id="Phobius"/>
    </source>
</evidence>
<dbReference type="InterPro" id="IPR003593">
    <property type="entry name" value="AAA+_ATPase"/>
</dbReference>
<feature type="transmembrane region" description="Helical" evidence="15">
    <location>
        <begin position="250"/>
        <end position="276"/>
    </location>
</feature>
<evidence type="ECO:0000256" key="1">
    <source>
        <dbReference type="ARBA" id="ARBA00004141"/>
    </source>
</evidence>
<feature type="domain" description="ABC transmembrane type-1" evidence="18">
    <location>
        <begin position="122"/>
        <end position="400"/>
    </location>
</feature>
<feature type="compositionally biased region" description="Low complexity" evidence="14">
    <location>
        <begin position="2511"/>
        <end position="2523"/>
    </location>
</feature>
<keyword evidence="4" id="KW-0813">Transport</keyword>
<organism evidence="19 20">
    <name type="scientific">Pyrus ussuriensis x Pyrus communis</name>
    <dbReference type="NCBI Taxonomy" id="2448454"/>
    <lineage>
        <taxon>Eukaryota</taxon>
        <taxon>Viridiplantae</taxon>
        <taxon>Streptophyta</taxon>
        <taxon>Embryophyta</taxon>
        <taxon>Tracheophyta</taxon>
        <taxon>Spermatophyta</taxon>
        <taxon>Magnoliopsida</taxon>
        <taxon>eudicotyledons</taxon>
        <taxon>Gunneridae</taxon>
        <taxon>Pentapetalae</taxon>
        <taxon>rosids</taxon>
        <taxon>fabids</taxon>
        <taxon>Rosales</taxon>
        <taxon>Rosaceae</taxon>
        <taxon>Amygdaloideae</taxon>
        <taxon>Maleae</taxon>
        <taxon>Pyrus</taxon>
    </lineage>
</organism>
<dbReference type="Proteomes" id="UP000327157">
    <property type="component" value="Chromosome 17"/>
</dbReference>
<dbReference type="Pfam" id="PF00005">
    <property type="entry name" value="ABC_tran"/>
    <property type="match status" value="1"/>
</dbReference>
<comment type="subcellular location">
    <subcellularLocation>
        <location evidence="1">Membrane</location>
        <topology evidence="1">Multi-pass membrane protein</topology>
    </subcellularLocation>
    <subcellularLocation>
        <location evidence="2">Nucleus membrane</location>
        <topology evidence="2">Single-pass membrane protein</topology>
    </subcellularLocation>
</comment>
<evidence type="ECO:0000259" key="18">
    <source>
        <dbReference type="PROSITE" id="PS50929"/>
    </source>
</evidence>
<evidence type="ECO:0000256" key="7">
    <source>
        <dbReference type="ARBA" id="ARBA00022741"/>
    </source>
</evidence>
<keyword evidence="12" id="KW-0539">Nucleus</keyword>
<reference evidence="19 20" key="3">
    <citation type="submission" date="2019-11" db="EMBL/GenBank/DDBJ databases">
        <title>A de novo genome assembly of a pear dwarfing rootstock.</title>
        <authorList>
            <person name="Wang F."/>
            <person name="Wang J."/>
            <person name="Li S."/>
            <person name="Zhang Y."/>
            <person name="Fang M."/>
            <person name="Ma L."/>
            <person name="Zhao Y."/>
            <person name="Jiang S."/>
        </authorList>
    </citation>
    <scope>NUCLEOTIDE SEQUENCE [LARGE SCALE GENOMIC DNA]</scope>
    <source>
        <strain evidence="19">S2</strain>
        <tissue evidence="19">Leaf</tissue>
    </source>
</reference>
<comment type="similarity">
    <text evidence="3">Belongs to the NUP210 family.</text>
</comment>
<dbReference type="Pfam" id="PF22967">
    <property type="entry name" value="Ig_NUP210_1st"/>
    <property type="match status" value="1"/>
</dbReference>
<evidence type="ECO:0000256" key="8">
    <source>
        <dbReference type="ARBA" id="ARBA00022840"/>
    </source>
</evidence>
<feature type="compositionally biased region" description="Polar residues" evidence="14">
    <location>
        <begin position="2524"/>
        <end position="2539"/>
    </location>
</feature>
<reference evidence="19 20" key="1">
    <citation type="submission" date="2019-09" db="EMBL/GenBank/DDBJ databases">
        <authorList>
            <person name="Ou C."/>
        </authorList>
    </citation>
    <scope>NUCLEOTIDE SEQUENCE [LARGE SCALE GENOMIC DNA]</scope>
    <source>
        <strain evidence="19">S2</strain>
        <tissue evidence="19">Leaf</tissue>
    </source>
</reference>
<dbReference type="InterPro" id="IPR045197">
    <property type="entry name" value="NUP210-like"/>
</dbReference>
<evidence type="ECO:0000313" key="20">
    <source>
        <dbReference type="Proteomes" id="UP000327157"/>
    </source>
</evidence>
<evidence type="ECO:0000256" key="14">
    <source>
        <dbReference type="SAM" id="MobiDB-lite"/>
    </source>
</evidence>
<dbReference type="InterPro" id="IPR008964">
    <property type="entry name" value="Invasin/intimin_cell_adhesion"/>
</dbReference>
<keyword evidence="9 15" id="KW-1133">Transmembrane helix</keyword>
<dbReference type="EMBL" id="SMOL01000487">
    <property type="protein sequence ID" value="KAB2610182.1"/>
    <property type="molecule type" value="Genomic_DNA"/>
</dbReference>
<dbReference type="GO" id="GO:0031965">
    <property type="term" value="C:nuclear membrane"/>
    <property type="evidence" value="ECO:0007669"/>
    <property type="project" value="UniProtKB-SubCell"/>
</dbReference>
<evidence type="ECO:0000259" key="17">
    <source>
        <dbReference type="PROSITE" id="PS50893"/>
    </source>
</evidence>
<dbReference type="Pfam" id="PF24427">
    <property type="entry name" value="Ig_GP210_16th"/>
    <property type="match status" value="1"/>
</dbReference>
<evidence type="ECO:0000256" key="6">
    <source>
        <dbReference type="ARBA" id="ARBA00022729"/>
    </source>
</evidence>
<dbReference type="InterPro" id="IPR003343">
    <property type="entry name" value="Big_2"/>
</dbReference>
<feature type="domain" description="RRM" evidence="16">
    <location>
        <begin position="2634"/>
        <end position="2710"/>
    </location>
</feature>
<dbReference type="CDD" id="cd18572">
    <property type="entry name" value="ABC_6TM_TAP"/>
    <property type="match status" value="1"/>
</dbReference>
<dbReference type="FunFam" id="3.40.50.300:FF:000604">
    <property type="entry name" value="ABC transporter B family member 28"/>
    <property type="match status" value="1"/>
</dbReference>
<evidence type="ECO:0000259" key="16">
    <source>
        <dbReference type="PROSITE" id="PS50102"/>
    </source>
</evidence>
<dbReference type="InterPro" id="IPR055097">
    <property type="entry name" value="Ig_NUP210_2nd"/>
</dbReference>
<feature type="transmembrane region" description="Helical" evidence="15">
    <location>
        <begin position="119"/>
        <end position="143"/>
    </location>
</feature>
<feature type="region of interest" description="Disordered" evidence="14">
    <location>
        <begin position="2794"/>
        <end position="2819"/>
    </location>
</feature>
<dbReference type="InterPro" id="IPR011527">
    <property type="entry name" value="ABC1_TM_dom"/>
</dbReference>
<comment type="caution">
    <text evidence="19">The sequence shown here is derived from an EMBL/GenBank/DDBJ whole genome shotgun (WGS) entry which is preliminary data.</text>
</comment>
<dbReference type="InterPro" id="IPR003439">
    <property type="entry name" value="ABC_transporter-like_ATP-bd"/>
</dbReference>
<dbReference type="InterPro" id="IPR036640">
    <property type="entry name" value="ABC1_TM_sf"/>
</dbReference>
<dbReference type="Gene3D" id="2.60.40.1080">
    <property type="match status" value="1"/>
</dbReference>
<dbReference type="Gene3D" id="3.30.70.330">
    <property type="match status" value="2"/>
</dbReference>
<evidence type="ECO:0000256" key="10">
    <source>
        <dbReference type="ARBA" id="ARBA00023136"/>
    </source>
</evidence>
<dbReference type="FunFam" id="3.30.70.330:FF:000051">
    <property type="entry name" value="Heterogeneous nuclear ribonucleoprotein 1"/>
    <property type="match status" value="1"/>
</dbReference>
<dbReference type="PROSITE" id="PS50929">
    <property type="entry name" value="ABC_TM1F"/>
    <property type="match status" value="1"/>
</dbReference>
<dbReference type="SMART" id="SM00360">
    <property type="entry name" value="RRM"/>
    <property type="match status" value="2"/>
</dbReference>
<dbReference type="Pfam" id="PF22969">
    <property type="entry name" value="Ig_NUP210_2nd"/>
    <property type="match status" value="1"/>
</dbReference>
<dbReference type="PANTHER" id="PTHR23019:SF0">
    <property type="entry name" value="NUCLEAR PORE MEMBRANE GLYCOPROTEIN 210"/>
    <property type="match status" value="1"/>
</dbReference>
<dbReference type="SMART" id="SM00635">
    <property type="entry name" value="BID_2"/>
    <property type="match status" value="3"/>
</dbReference>
<dbReference type="GO" id="GO:0016887">
    <property type="term" value="F:ATP hydrolysis activity"/>
    <property type="evidence" value="ECO:0007669"/>
    <property type="project" value="InterPro"/>
</dbReference>
<keyword evidence="5 15" id="KW-0812">Transmembrane</keyword>
<dbReference type="InterPro" id="IPR056233">
    <property type="entry name" value="Ig_GP210_16th"/>
</dbReference>
<dbReference type="InterPro" id="IPR056232">
    <property type="entry name" value="Ig_GP210_15th"/>
</dbReference>
<dbReference type="Gene3D" id="3.40.50.300">
    <property type="entry name" value="P-loop containing nucleotide triphosphate hydrolases"/>
    <property type="match status" value="1"/>
</dbReference>
<feature type="transmembrane region" description="Helical" evidence="15">
    <location>
        <begin position="2560"/>
        <end position="2582"/>
    </location>
</feature>
<dbReference type="SUPFAM" id="SSF90123">
    <property type="entry name" value="ABC transporter transmembrane region"/>
    <property type="match status" value="1"/>
</dbReference>
<dbReference type="InterPro" id="IPR027417">
    <property type="entry name" value="P-loop_NTPase"/>
</dbReference>
<dbReference type="InterPro" id="IPR000504">
    <property type="entry name" value="RRM_dom"/>
</dbReference>
<dbReference type="Pfam" id="PF26182">
    <property type="entry name" value="Ig_NUP210_5th"/>
    <property type="match status" value="1"/>
</dbReference>
<dbReference type="PROSITE" id="PS00211">
    <property type="entry name" value="ABC_TRANSPORTER_1"/>
    <property type="match status" value="1"/>
</dbReference>
<keyword evidence="7" id="KW-0547">Nucleotide-binding</keyword>
<dbReference type="GO" id="GO:0005524">
    <property type="term" value="F:ATP binding"/>
    <property type="evidence" value="ECO:0007669"/>
    <property type="project" value="UniProtKB-KW"/>
</dbReference>